<evidence type="ECO:0000259" key="1">
    <source>
        <dbReference type="Pfam" id="PF13472"/>
    </source>
</evidence>
<dbReference type="InterPro" id="IPR051532">
    <property type="entry name" value="Ester_Hydrolysis_Enzymes"/>
</dbReference>
<gene>
    <name evidence="2" type="ORF">MUN87_20765</name>
</gene>
<dbReference type="InterPro" id="IPR013830">
    <property type="entry name" value="SGNH_hydro"/>
</dbReference>
<dbReference type="SUPFAM" id="SSF52266">
    <property type="entry name" value="SGNH hydrolase"/>
    <property type="match status" value="1"/>
</dbReference>
<sequence length="208" mass="23890">MLTKLGKRIIFIGDSITQWGKQDDQEGIGTGYVRVIHDYLKVLHPEKDYEILNKGIGGNRITDLEERWQEDVISWKPDTISISIGINDVWRQLDHPELEQVDEEKFEAIYRRLLQRVRAIGISSIVMMEPTVIEEKVDSAGNQKLKHYAEIVRALAKEFDAILVPIHQRFIQYLLQNSGYNITVDGVHLNSAGNLLMAHEWLKAVKTS</sequence>
<proteinExistence type="predicted"/>
<dbReference type="CDD" id="cd01834">
    <property type="entry name" value="SGNH_hydrolase_like_2"/>
    <property type="match status" value="1"/>
</dbReference>
<name>A0ABY4GLD1_9BACI</name>
<dbReference type="EMBL" id="CP095071">
    <property type="protein sequence ID" value="UOQ85044.1"/>
    <property type="molecule type" value="Genomic_DNA"/>
</dbReference>
<keyword evidence="2" id="KW-0378">Hydrolase</keyword>
<dbReference type="GO" id="GO:0016787">
    <property type="term" value="F:hydrolase activity"/>
    <property type="evidence" value="ECO:0007669"/>
    <property type="project" value="UniProtKB-KW"/>
</dbReference>
<dbReference type="Gene3D" id="3.40.50.1110">
    <property type="entry name" value="SGNH hydrolase"/>
    <property type="match status" value="1"/>
</dbReference>
<dbReference type="Pfam" id="PF13472">
    <property type="entry name" value="Lipase_GDSL_2"/>
    <property type="match status" value="1"/>
</dbReference>
<dbReference type="InterPro" id="IPR036514">
    <property type="entry name" value="SGNH_hydro_sf"/>
</dbReference>
<accession>A0ABY4GLD1</accession>
<dbReference type="Proteomes" id="UP000831537">
    <property type="component" value="Chromosome"/>
</dbReference>
<organism evidence="2 3">
    <name type="scientific">Gracilibacillus salinarum</name>
    <dbReference type="NCBI Taxonomy" id="2932255"/>
    <lineage>
        <taxon>Bacteria</taxon>
        <taxon>Bacillati</taxon>
        <taxon>Bacillota</taxon>
        <taxon>Bacilli</taxon>
        <taxon>Bacillales</taxon>
        <taxon>Bacillaceae</taxon>
        <taxon>Gracilibacillus</taxon>
    </lineage>
</organism>
<dbReference type="PANTHER" id="PTHR30383:SF5">
    <property type="entry name" value="SGNH HYDROLASE-TYPE ESTERASE DOMAIN-CONTAINING PROTEIN"/>
    <property type="match status" value="1"/>
</dbReference>
<feature type="domain" description="SGNH hydrolase-type esterase" evidence="1">
    <location>
        <begin position="11"/>
        <end position="194"/>
    </location>
</feature>
<keyword evidence="3" id="KW-1185">Reference proteome</keyword>
<protein>
    <submittedName>
        <fullName evidence="2">SGNH/GDSL hydrolase family protein</fullName>
    </submittedName>
</protein>
<evidence type="ECO:0000313" key="3">
    <source>
        <dbReference type="Proteomes" id="UP000831537"/>
    </source>
</evidence>
<dbReference type="PANTHER" id="PTHR30383">
    <property type="entry name" value="THIOESTERASE 1/PROTEASE 1/LYSOPHOSPHOLIPASE L1"/>
    <property type="match status" value="1"/>
</dbReference>
<evidence type="ECO:0000313" key="2">
    <source>
        <dbReference type="EMBL" id="UOQ85044.1"/>
    </source>
</evidence>
<dbReference type="RefSeq" id="WP_244743702.1">
    <property type="nucleotide sequence ID" value="NZ_CP095071.1"/>
</dbReference>
<reference evidence="2 3" key="1">
    <citation type="submission" date="2022-04" db="EMBL/GenBank/DDBJ databases">
        <title>Gracilibacillus sp. isolated from saltern.</title>
        <authorList>
            <person name="Won M."/>
            <person name="Lee C.-M."/>
            <person name="Woen H.-Y."/>
            <person name="Kwon S.-W."/>
        </authorList>
    </citation>
    <scope>NUCLEOTIDE SEQUENCE [LARGE SCALE GENOMIC DNA]</scope>
    <source>
        <strain evidence="2 3">SSPM10-3</strain>
    </source>
</reference>